<proteinExistence type="predicted"/>
<dbReference type="Proteomes" id="UP000011124">
    <property type="component" value="Chromosome"/>
</dbReference>
<evidence type="ECO:0000313" key="2">
    <source>
        <dbReference type="EMBL" id="AEC01064.1"/>
    </source>
</evidence>
<feature type="signal peptide" evidence="1">
    <location>
        <begin position="1"/>
        <end position="24"/>
    </location>
</feature>
<dbReference type="AlphaFoldDB" id="C9LWR2"/>
<organism evidence="3 4">
    <name type="scientific">Selenomonas sputigena (strain ATCC 35185 / DSM 20758 / CCUG 44933 / VPI D19B-28)</name>
    <dbReference type="NCBI Taxonomy" id="546271"/>
    <lineage>
        <taxon>Bacteria</taxon>
        <taxon>Bacillati</taxon>
        <taxon>Bacillota</taxon>
        <taxon>Negativicutes</taxon>
        <taxon>Selenomonadales</taxon>
        <taxon>Selenomonadaceae</taxon>
        <taxon>Selenomonas</taxon>
    </lineage>
</organism>
<sequence length="360" mass="39199">MEMKKIIAAVLALWLGLCPAPAYAGIGDAFDLAGAAVSSMFSEDVDQTTNDILQRMEKDSSQKKILREHIQKTEGLEHTIENAAGHALFLQKIPLVGGIFSRIYFGLVTAYCEYRASDDSHGIVVKFEDMRSDLWDVYGDILQLIRDVDPESTLSMMNFAQQANRGQELDKALKKIKEAAFRDDAPAAASQSDGKSAAPPAKDAAVEKYRSLARQCGLDGEVVAMSKGTGDGSGVCLVRPAGRSGRYLIYNAADGMKAAVSADIPVDPIKNNRDGQYSLTLWLDIYDAPRSHDAAAGVWKGTMHRMPILVKYEVKNGEVIPGMITTANGTESSANCTEVLYETRNVTTINLLLTEIRSLR</sequence>
<dbReference type="Proteomes" id="UP000003505">
    <property type="component" value="Unassembled WGS sequence"/>
</dbReference>
<keyword evidence="1" id="KW-0732">Signal</keyword>
<accession>C9LWR2</accession>
<dbReference type="OrthoDB" id="1668719at2"/>
<dbReference type="EMBL" id="CP002637">
    <property type="protein sequence ID" value="AEC01064.1"/>
    <property type="molecule type" value="Genomic_DNA"/>
</dbReference>
<evidence type="ECO:0000313" key="4">
    <source>
        <dbReference type="Proteomes" id="UP000003505"/>
    </source>
</evidence>
<name>C9LWR2_SELS3</name>
<keyword evidence="5" id="KW-1185">Reference proteome</keyword>
<evidence type="ECO:0000313" key="3">
    <source>
        <dbReference type="EMBL" id="EEX76712.1"/>
    </source>
</evidence>
<dbReference type="RefSeq" id="WP_006193219.1">
    <property type="nucleotide sequence ID" value="NC_015437.1"/>
</dbReference>
<dbReference type="EMBL" id="ACKP02000045">
    <property type="protein sequence ID" value="EEX76712.1"/>
    <property type="molecule type" value="Genomic_DNA"/>
</dbReference>
<reference evidence="3 4" key="1">
    <citation type="submission" date="2009-09" db="EMBL/GenBank/DDBJ databases">
        <authorList>
            <person name="Weinstock G."/>
            <person name="Sodergren E."/>
            <person name="Clifton S."/>
            <person name="Fulton L."/>
            <person name="Fulton B."/>
            <person name="Courtney L."/>
            <person name="Fronick C."/>
            <person name="Harrison M."/>
            <person name="Strong C."/>
            <person name="Farmer C."/>
            <person name="Delahaunty K."/>
            <person name="Markovic C."/>
            <person name="Hall O."/>
            <person name="Minx P."/>
            <person name="Tomlinson C."/>
            <person name="Mitreva M."/>
            <person name="Nelson J."/>
            <person name="Hou S."/>
            <person name="Wollam A."/>
            <person name="Pepin K.H."/>
            <person name="Johnson M."/>
            <person name="Bhonagiri V."/>
            <person name="Nash W.E."/>
            <person name="Warren W."/>
            <person name="Chinwalla A."/>
            <person name="Mardis E.R."/>
            <person name="Wilson R.K."/>
        </authorList>
    </citation>
    <scope>NUCLEOTIDE SEQUENCE [LARGE SCALE GENOMIC DNA]</scope>
    <source>
        <strain evidence="3">ATCC 35185</strain>
        <strain evidence="4">ATCC 35185 / DSM 20758 / VPI D19B-28</strain>
    </source>
</reference>
<protein>
    <submittedName>
        <fullName evidence="3">Uncharacterized protein</fullName>
    </submittedName>
</protein>
<dbReference type="HOGENOM" id="CLU_769238_0_0_9"/>
<feature type="chain" id="PRO_5010828819" evidence="1">
    <location>
        <begin position="25"/>
        <end position="360"/>
    </location>
</feature>
<reference evidence="2 5" key="2">
    <citation type="submission" date="2011-04" db="EMBL/GenBank/DDBJ databases">
        <title>The complete genome of Selenomonas sputigena DSM 20758.</title>
        <authorList>
            <consortium name="US DOE Joint Genome Institute (JGI-PGF)"/>
            <person name="Lucas S."/>
            <person name="Copeland A."/>
            <person name="Lapidus A."/>
            <person name="Bruce D."/>
            <person name="Goodwin L."/>
            <person name="Pitluck S."/>
            <person name="Peters L."/>
            <person name="Kyrpides N."/>
            <person name="Mavromatis K."/>
            <person name="Ivanova N."/>
            <person name="Ovchinnikova G."/>
            <person name="Teshima H."/>
            <person name="Detter J.C."/>
            <person name="Tapia R."/>
            <person name="Han C."/>
            <person name="Land M."/>
            <person name="Hauser L."/>
            <person name="Markowitz V."/>
            <person name="Cheng J.-F."/>
            <person name="Hugenholtz P."/>
            <person name="Woyke T."/>
            <person name="Wu D."/>
            <person name="Gronow S."/>
            <person name="Wellnitz S."/>
            <person name="Schneider S."/>
            <person name="Klenk H.-P."/>
            <person name="Eisen J.A."/>
        </authorList>
    </citation>
    <scope>NUCLEOTIDE SEQUENCE [LARGE SCALE GENOMIC DNA]</scope>
    <source>
        <strain evidence="2">ATCC 35185</strain>
        <strain evidence="5">ATCC 35185 / DSM 20758 / VPI D19B-28</strain>
    </source>
</reference>
<gene>
    <name evidence="2" type="ordered locus">Selsp_2117</name>
    <name evidence="3" type="ORF">SELSPUOL_01917</name>
</gene>
<evidence type="ECO:0000313" key="5">
    <source>
        <dbReference type="Proteomes" id="UP000011124"/>
    </source>
</evidence>
<evidence type="ECO:0000256" key="1">
    <source>
        <dbReference type="SAM" id="SignalP"/>
    </source>
</evidence>
<dbReference type="STRING" id="546271.Selsp_2117"/>
<dbReference type="KEGG" id="ssg:Selsp_2117"/>